<keyword evidence="3" id="KW-1185">Reference proteome</keyword>
<feature type="chain" id="PRO_5042947873" evidence="1">
    <location>
        <begin position="23"/>
        <end position="366"/>
    </location>
</feature>
<feature type="signal peptide" evidence="1">
    <location>
        <begin position="1"/>
        <end position="22"/>
    </location>
</feature>
<evidence type="ECO:0000313" key="2">
    <source>
        <dbReference type="EMBL" id="KAK5639148.1"/>
    </source>
</evidence>
<protein>
    <submittedName>
        <fullName evidence="2">Uncharacterized protein</fullName>
    </submittedName>
</protein>
<reference evidence="2 3" key="1">
    <citation type="journal article" date="2024" name="Insects">
        <title>An Improved Chromosome-Level Genome Assembly of the Firefly Pyrocoelia pectoralis.</title>
        <authorList>
            <person name="Fu X."/>
            <person name="Meyer-Rochow V.B."/>
            <person name="Ballantyne L."/>
            <person name="Zhu X."/>
        </authorList>
    </citation>
    <scope>NUCLEOTIDE SEQUENCE [LARGE SCALE GENOMIC DNA]</scope>
    <source>
        <strain evidence="2">XCY_ONT2</strain>
    </source>
</reference>
<dbReference type="Proteomes" id="UP001329430">
    <property type="component" value="Chromosome 9"/>
</dbReference>
<accession>A0AAN7V205</accession>
<evidence type="ECO:0000256" key="1">
    <source>
        <dbReference type="SAM" id="SignalP"/>
    </source>
</evidence>
<proteinExistence type="predicted"/>
<keyword evidence="1" id="KW-0732">Signal</keyword>
<evidence type="ECO:0000313" key="3">
    <source>
        <dbReference type="Proteomes" id="UP001329430"/>
    </source>
</evidence>
<name>A0AAN7V205_9COLE</name>
<sequence length="366" mass="41525">MYKFKCGVNVLLIAVVIQNGHLISIGPGSPTDEILWNLSQYAVQSKQNLKNPSESQLHPEKFSRYIQKGVKNVPTHDSGKIIAKQNPAFTPHPYPRPSSYYHRYPLPPALPPGYQQQPQSFTDALQSIAKNDELQCVPRLLCELVSGPSTDLKLALPFNIDLDSVIRLLPFIGGTESSPILAFGRALLLGYTSKGNTDSCIYGYPTCPRDPDRLIEYLNNYNGGFFRYFNGNPSIPKGYGHGPYPFDYNRAQHYPHTQYNKQSNRRIQNKPVQYFTRPIQTAFKFPSIFDSEESLDSDVTNFNYIDDDFEENLFRQQKGIQFPNNYGNNGLRSVPMVFPDRTGTGELILDDHGFVFSSSDYVHFNK</sequence>
<dbReference type="EMBL" id="JAVRBK010000009">
    <property type="protein sequence ID" value="KAK5639148.1"/>
    <property type="molecule type" value="Genomic_DNA"/>
</dbReference>
<comment type="caution">
    <text evidence="2">The sequence shown here is derived from an EMBL/GenBank/DDBJ whole genome shotgun (WGS) entry which is preliminary data.</text>
</comment>
<dbReference type="AlphaFoldDB" id="A0AAN7V205"/>
<organism evidence="2 3">
    <name type="scientific">Pyrocoelia pectoralis</name>
    <dbReference type="NCBI Taxonomy" id="417401"/>
    <lineage>
        <taxon>Eukaryota</taxon>
        <taxon>Metazoa</taxon>
        <taxon>Ecdysozoa</taxon>
        <taxon>Arthropoda</taxon>
        <taxon>Hexapoda</taxon>
        <taxon>Insecta</taxon>
        <taxon>Pterygota</taxon>
        <taxon>Neoptera</taxon>
        <taxon>Endopterygota</taxon>
        <taxon>Coleoptera</taxon>
        <taxon>Polyphaga</taxon>
        <taxon>Elateriformia</taxon>
        <taxon>Elateroidea</taxon>
        <taxon>Lampyridae</taxon>
        <taxon>Lampyrinae</taxon>
        <taxon>Pyrocoelia</taxon>
    </lineage>
</organism>
<gene>
    <name evidence="2" type="ORF">RI129_011640</name>
</gene>